<evidence type="ECO:0000313" key="2">
    <source>
        <dbReference type="Proteomes" id="UP000593560"/>
    </source>
</evidence>
<dbReference type="Proteomes" id="UP000593560">
    <property type="component" value="Unassembled WGS sequence"/>
</dbReference>
<dbReference type="EMBL" id="JABFAD010000004">
    <property type="protein sequence ID" value="MBA0795889.1"/>
    <property type="molecule type" value="Genomic_DNA"/>
</dbReference>
<reference evidence="1" key="2">
    <citation type="submission" date="2020-04" db="EMBL/GenBank/DDBJ databases">
        <authorList>
            <person name="Grover C.E."/>
            <person name="Arick M.A. II"/>
            <person name="Thrash A."/>
            <person name="Conover J.L."/>
            <person name="Sanders W.S."/>
            <person name="Peterson D.G."/>
            <person name="Scheffler J.A."/>
            <person name="Scheffler B.E."/>
            <person name="Wendel J.F."/>
        </authorList>
    </citation>
    <scope>NUCLEOTIDE SEQUENCE</scope>
    <source>
        <strain evidence="1">0</strain>
        <tissue evidence="1">Leaf</tissue>
    </source>
</reference>
<accession>A0A7J9GEB3</accession>
<reference evidence="1 2" key="1">
    <citation type="journal article" date="2019" name="Genome Biol. Evol.">
        <title>Insights into the evolution of the New World diploid cottons (Gossypium, subgenus Houzingenia) based on genome sequencing.</title>
        <authorList>
            <person name="Grover C.E."/>
            <person name="Arick M.A. 2nd"/>
            <person name="Thrash A."/>
            <person name="Conover J.L."/>
            <person name="Sanders W.S."/>
            <person name="Peterson D.G."/>
            <person name="Frelichowski J.E."/>
            <person name="Scheffler J.A."/>
            <person name="Scheffler B.E."/>
            <person name="Wendel J.F."/>
        </authorList>
    </citation>
    <scope>NUCLEOTIDE SEQUENCE [LARGE SCALE GENOMIC DNA]</scope>
    <source>
        <strain evidence="1">0</strain>
        <tissue evidence="1">Leaf</tissue>
    </source>
</reference>
<gene>
    <name evidence="1" type="ORF">Gohar_006720</name>
</gene>
<keyword evidence="2" id="KW-1185">Reference proteome</keyword>
<protein>
    <submittedName>
        <fullName evidence="1">Uncharacterized protein</fullName>
    </submittedName>
</protein>
<evidence type="ECO:0000313" key="1">
    <source>
        <dbReference type="EMBL" id="MBA0795890.1"/>
    </source>
</evidence>
<name>A0A7J9GEB3_9ROSI</name>
<dbReference type="AlphaFoldDB" id="A0A7J9GEB3"/>
<comment type="caution">
    <text evidence="1">The sequence shown here is derived from an EMBL/GenBank/DDBJ whole genome shotgun (WGS) entry which is preliminary data.</text>
</comment>
<organism evidence="1 2">
    <name type="scientific">Gossypium harknessii</name>
    <dbReference type="NCBI Taxonomy" id="34285"/>
    <lineage>
        <taxon>Eukaryota</taxon>
        <taxon>Viridiplantae</taxon>
        <taxon>Streptophyta</taxon>
        <taxon>Embryophyta</taxon>
        <taxon>Tracheophyta</taxon>
        <taxon>Spermatophyta</taxon>
        <taxon>Magnoliopsida</taxon>
        <taxon>eudicotyledons</taxon>
        <taxon>Gunneridae</taxon>
        <taxon>Pentapetalae</taxon>
        <taxon>rosids</taxon>
        <taxon>malvids</taxon>
        <taxon>Malvales</taxon>
        <taxon>Malvaceae</taxon>
        <taxon>Malvoideae</taxon>
        <taxon>Gossypium</taxon>
    </lineage>
</organism>
<sequence>MEMTLKRLQNSTGRIGSATNTTRFYRYNPGFYQ</sequence>
<dbReference type="EMBL" id="JABFAD010000004">
    <property type="protein sequence ID" value="MBA0795890.1"/>
    <property type="molecule type" value="Genomic_DNA"/>
</dbReference>
<proteinExistence type="predicted"/>